<feature type="compositionally biased region" description="Acidic residues" evidence="1">
    <location>
        <begin position="225"/>
        <end position="243"/>
    </location>
</feature>
<accession>A0AAV2Q523</accession>
<feature type="non-terminal residue" evidence="2">
    <location>
        <position position="271"/>
    </location>
</feature>
<sequence>MRKSRVTDSIKARRAAEAQQRALEAKIQLDWAWKPLAAIMNENSTDLVYWVPPIYNSNIGAAVNATRQGSVRKKLASSRRRTKLMTGDDITEEMTATRQGSVRKKLASSRRRTNLMTGDSITEEINDTPTGSARKKLASSRRRTKLMTDDSITEEITDTQQGPVRKKLASSRRRSKLSTDDSITEEMEEDRSAVKDDDSTTYCLDDKENNSTIIGDLLPAYDEWENEDDNESGIHEESDENPLEYESGSKSNNEMSDIDKEILKHNSLIRK</sequence>
<dbReference type="Proteomes" id="UP001497623">
    <property type="component" value="Unassembled WGS sequence"/>
</dbReference>
<feature type="compositionally biased region" description="Basic and acidic residues" evidence="1">
    <location>
        <begin position="190"/>
        <end position="207"/>
    </location>
</feature>
<feature type="region of interest" description="Disordered" evidence="1">
    <location>
        <begin position="225"/>
        <end position="271"/>
    </location>
</feature>
<feature type="compositionally biased region" description="Basic residues" evidence="1">
    <location>
        <begin position="133"/>
        <end position="145"/>
    </location>
</feature>
<feature type="compositionally biased region" description="Basic residues" evidence="1">
    <location>
        <begin position="164"/>
        <end position="176"/>
    </location>
</feature>
<protein>
    <submittedName>
        <fullName evidence="2">Uncharacterized protein</fullName>
    </submittedName>
</protein>
<name>A0AAV2Q523_MEGNR</name>
<proteinExistence type="predicted"/>
<gene>
    <name evidence="2" type="ORF">MNOR_LOCUS8517</name>
</gene>
<comment type="caution">
    <text evidence="2">The sequence shown here is derived from an EMBL/GenBank/DDBJ whole genome shotgun (WGS) entry which is preliminary data.</text>
</comment>
<organism evidence="2 3">
    <name type="scientific">Meganyctiphanes norvegica</name>
    <name type="common">Northern krill</name>
    <name type="synonym">Thysanopoda norvegica</name>
    <dbReference type="NCBI Taxonomy" id="48144"/>
    <lineage>
        <taxon>Eukaryota</taxon>
        <taxon>Metazoa</taxon>
        <taxon>Ecdysozoa</taxon>
        <taxon>Arthropoda</taxon>
        <taxon>Crustacea</taxon>
        <taxon>Multicrustacea</taxon>
        <taxon>Malacostraca</taxon>
        <taxon>Eumalacostraca</taxon>
        <taxon>Eucarida</taxon>
        <taxon>Euphausiacea</taxon>
        <taxon>Euphausiidae</taxon>
        <taxon>Meganyctiphanes</taxon>
    </lineage>
</organism>
<evidence type="ECO:0000313" key="3">
    <source>
        <dbReference type="Proteomes" id="UP001497623"/>
    </source>
</evidence>
<reference evidence="2 3" key="1">
    <citation type="submission" date="2024-05" db="EMBL/GenBank/DDBJ databases">
        <authorList>
            <person name="Wallberg A."/>
        </authorList>
    </citation>
    <scope>NUCLEOTIDE SEQUENCE [LARGE SCALE GENOMIC DNA]</scope>
</reference>
<keyword evidence="3" id="KW-1185">Reference proteome</keyword>
<dbReference type="EMBL" id="CAXKWB010003979">
    <property type="protein sequence ID" value="CAL4071361.1"/>
    <property type="molecule type" value="Genomic_DNA"/>
</dbReference>
<dbReference type="AlphaFoldDB" id="A0AAV2Q523"/>
<evidence type="ECO:0000313" key="2">
    <source>
        <dbReference type="EMBL" id="CAL4071361.1"/>
    </source>
</evidence>
<evidence type="ECO:0000256" key="1">
    <source>
        <dbReference type="SAM" id="MobiDB-lite"/>
    </source>
</evidence>
<feature type="region of interest" description="Disordered" evidence="1">
    <location>
        <begin position="106"/>
        <end position="207"/>
    </location>
</feature>